<organism>
    <name type="scientific">Serpula lacrymans var. lacrymans (strain S7.9)</name>
    <name type="common">Dry rot fungus</name>
    <dbReference type="NCBI Taxonomy" id="578457"/>
    <lineage>
        <taxon>Eukaryota</taxon>
        <taxon>Fungi</taxon>
        <taxon>Dikarya</taxon>
        <taxon>Basidiomycota</taxon>
        <taxon>Agaricomycotina</taxon>
        <taxon>Agaricomycetes</taxon>
        <taxon>Agaricomycetidae</taxon>
        <taxon>Boletales</taxon>
        <taxon>Coniophorineae</taxon>
        <taxon>Serpulaceae</taxon>
        <taxon>Serpula</taxon>
    </lineage>
</organism>
<gene>
    <name evidence="1" type="ORF">SERLADRAFT_406874</name>
</gene>
<dbReference type="GeneID" id="18812685"/>
<dbReference type="Proteomes" id="UP000008064">
    <property type="component" value="Unassembled WGS sequence"/>
</dbReference>
<protein>
    <submittedName>
        <fullName evidence="1">Uncharacterized protein</fullName>
    </submittedName>
</protein>
<sequence length="278" mass="31158">MAKFAGRPGIECKGVQGICQLEILVAAALDEIEHPVSGSKEKTSFQLTKPRHSALIVWPYNVANLVVISRYSNPGAVDKTCHPHFMGSHIFLTRLSFFNSSREHHQLESLEDAQKTSTMEITLSSVPGFNTGGSSVLGFSQFKSVVKLILKNRLADHTTQNKFVSEWNVGVQSKVKTWSSCHGQQVSKVQEVQYEWEAHIVQYIDYVYQQTKLPANRITQCLSCETMRRSFGEGGHQRGLERSMGLNKRSMHLAINYDARNAGPAMKLMVMKMEIIAV</sequence>
<dbReference type="RefSeq" id="XP_007316051.1">
    <property type="nucleotide sequence ID" value="XM_007315989.1"/>
</dbReference>
<reference evidence="1" key="1">
    <citation type="submission" date="2011-04" db="EMBL/GenBank/DDBJ databases">
        <title>Evolution of plant cell wall degrading machinery underlies the functional diversity of forest fungi.</title>
        <authorList>
            <consortium name="US DOE Joint Genome Institute (JGI-PGF)"/>
            <person name="Eastwood D.C."/>
            <person name="Floudas D."/>
            <person name="Binder M."/>
            <person name="Majcherczyk A."/>
            <person name="Schneider P."/>
            <person name="Aerts A."/>
            <person name="Asiegbu F.O."/>
            <person name="Baker S.E."/>
            <person name="Barry K."/>
            <person name="Bendiksby M."/>
            <person name="Blumentritt M."/>
            <person name="Coutinho P.M."/>
            <person name="Cullen D."/>
            <person name="Cullen D."/>
            <person name="Gathman A."/>
            <person name="Goodell B."/>
            <person name="Henrissat B."/>
            <person name="Ihrmark K."/>
            <person name="Kauserud H."/>
            <person name="Kohler A."/>
            <person name="LaButti K."/>
            <person name="Lapidus A."/>
            <person name="Lavin J.L."/>
            <person name="Lee Y.-H."/>
            <person name="Lindquist E."/>
            <person name="Lilly W."/>
            <person name="Lucas S."/>
            <person name="Morin E."/>
            <person name="Murat C."/>
            <person name="Oguiza J.A."/>
            <person name="Park J."/>
            <person name="Pisabarro A.G."/>
            <person name="Riley R."/>
            <person name="Rosling A."/>
            <person name="Salamov A."/>
            <person name="Schmidt O."/>
            <person name="Schmutz J."/>
            <person name="Skrede I."/>
            <person name="Stenlid J."/>
            <person name="Wiebenga A."/>
            <person name="Xie X."/>
            <person name="Kues U."/>
            <person name="Hibbett D.S."/>
            <person name="Hoffmeister D."/>
            <person name="Hogberg N."/>
            <person name="Martin F."/>
            <person name="Grigoriev I.V."/>
            <person name="Watkinson S.C."/>
        </authorList>
    </citation>
    <scope>NUCLEOTIDE SEQUENCE</scope>
    <source>
        <strain evidence="1">S7.9</strain>
    </source>
</reference>
<accession>F8NN39</accession>
<dbReference type="KEGG" id="sla:SERLADRAFT_406874"/>
<proteinExistence type="predicted"/>
<name>F8NN39_SERL9</name>
<dbReference type="EMBL" id="GL945431">
    <property type="protein sequence ID" value="EGO27960.1"/>
    <property type="molecule type" value="Genomic_DNA"/>
</dbReference>
<dbReference type="AlphaFoldDB" id="F8NN39"/>
<dbReference type="HOGENOM" id="CLU_1001719_0_0_1"/>
<evidence type="ECO:0000313" key="1">
    <source>
        <dbReference type="EMBL" id="EGO27960.1"/>
    </source>
</evidence>